<dbReference type="Proteomes" id="UP000516666">
    <property type="component" value="Chromosome"/>
</dbReference>
<dbReference type="AlphaFoldDB" id="A0A2M8MG66"/>
<name>A0A2M8MG66_9GAMM</name>
<gene>
    <name evidence="2" type="ORF">IC776_09355</name>
</gene>
<sequence length="521" mass="60372">MTKFHQMYEQYSTMALSAWGFTDLPSYTDRYDPNEKDIVIKTNSWLNDDAAEEKTRQGLTAFVALDDAFMSIASRIYVIRNAKESIDLQYYIWTNDFVGNLILHELLKAADRGIKVRLLIDDQNGIKLDGILRSLLQHSNFEIRLFNPYKFRYLRIFDYIFRFKKVNHRMHNKLIIADATIAVTGGRNISSEYFEASSKFQFTDMDILFYGDAVRHAQAVFTDFWESTLSVNATDIIGTCAEHHLKALREHYEQLHHEGQSLTEDKLYDAQSYLKELLEHNPIQWSKAHFVADSPKKILGTATEHEMLYGQVMSIMGKPKQHLELASAYFVPTQQGTYYLKQLRVEGIKVRALTNSFAANDVAIVHAFYSQYRVEMLKNGVELYEFKPVLERRRRTWYEIVTGSVIPAKGKNKSSLHAKFFDVDGKVFIGSFNFDPRSTYLNTEVGLVIESNQLQTQISVMLDQHLTQVAYQLKLNSEGQIVWLDYQSNGQVIEYNKDPGTSRFQRTMIKAVSYLPIEWMM</sequence>
<reference evidence="3" key="1">
    <citation type="submission" date="2020-09" db="EMBL/GenBank/DDBJ databases">
        <title>Clinical and molecular characterization of Acinetobacter seifertii in Taiwan.</title>
        <authorList>
            <person name="Li L.-H."/>
            <person name="Yang Y.-S."/>
            <person name="Sun J.-R."/>
            <person name="Huang T.-W."/>
            <person name="Huang W.-C."/>
            <person name="Wang Y.-C."/>
            <person name="Kuo T.-H."/>
            <person name="Kuo S.-C."/>
            <person name="Chen T.-L."/>
        </authorList>
    </citation>
    <scope>NUCLEOTIDE SEQUENCE [LARGE SCALE GENOMIC DNA]</scope>
    <source>
        <strain evidence="3">AS39</strain>
    </source>
</reference>
<dbReference type="SUPFAM" id="SSF56024">
    <property type="entry name" value="Phospholipase D/nuclease"/>
    <property type="match status" value="2"/>
</dbReference>
<dbReference type="CDD" id="cd09113">
    <property type="entry name" value="PLDc_ymdC_like_2"/>
    <property type="match status" value="1"/>
</dbReference>
<evidence type="ECO:0000313" key="3">
    <source>
        <dbReference type="Proteomes" id="UP000516666"/>
    </source>
</evidence>
<dbReference type="PANTHER" id="PTHR21248">
    <property type="entry name" value="CARDIOLIPIN SYNTHASE"/>
    <property type="match status" value="1"/>
</dbReference>
<reference evidence="2 3" key="2">
    <citation type="submission" date="2020-09" db="EMBL/GenBank/DDBJ databases">
        <authorList>
            <person name="Chen F.-J."/>
            <person name="Lee Y.-T."/>
        </authorList>
    </citation>
    <scope>NUCLEOTIDE SEQUENCE [LARGE SCALE GENOMIC DNA]</scope>
    <source>
        <strain evidence="2 3">AS39</strain>
    </source>
</reference>
<dbReference type="PANTHER" id="PTHR21248:SF12">
    <property type="entry name" value="CARDIOLIPIN SYNTHASE C"/>
    <property type="match status" value="1"/>
</dbReference>
<dbReference type="SMART" id="SM00155">
    <property type="entry name" value="PLDc"/>
    <property type="match status" value="2"/>
</dbReference>
<protein>
    <submittedName>
        <fullName evidence="2">Phospholipase D family protein</fullName>
    </submittedName>
</protein>
<dbReference type="InterPro" id="IPR025202">
    <property type="entry name" value="PLD-like_dom"/>
</dbReference>
<feature type="domain" description="PLD phosphodiesterase" evidence="1">
    <location>
        <begin position="412"/>
        <end position="438"/>
    </location>
</feature>
<dbReference type="EMBL" id="CP061646">
    <property type="protein sequence ID" value="QNX70710.1"/>
    <property type="molecule type" value="Genomic_DNA"/>
</dbReference>
<proteinExistence type="predicted"/>
<dbReference type="RefSeq" id="WP_100192906.1">
    <property type="nucleotide sequence ID" value="NZ_BKJX01000140.1"/>
</dbReference>
<dbReference type="GeneID" id="60736194"/>
<dbReference type="GO" id="GO:0032049">
    <property type="term" value="P:cardiolipin biosynthetic process"/>
    <property type="evidence" value="ECO:0007669"/>
    <property type="project" value="UniProtKB-ARBA"/>
</dbReference>
<dbReference type="GO" id="GO:0030572">
    <property type="term" value="F:phosphatidyltransferase activity"/>
    <property type="evidence" value="ECO:0007669"/>
    <property type="project" value="UniProtKB-ARBA"/>
</dbReference>
<accession>A0A2M8MG66</accession>
<dbReference type="CDD" id="cd09111">
    <property type="entry name" value="PLDc_ymdC_like_1"/>
    <property type="match status" value="1"/>
</dbReference>
<dbReference type="Pfam" id="PF13091">
    <property type="entry name" value="PLDc_2"/>
    <property type="match status" value="2"/>
</dbReference>
<evidence type="ECO:0000313" key="2">
    <source>
        <dbReference type="EMBL" id="QNX70710.1"/>
    </source>
</evidence>
<feature type="domain" description="PLD phosphodiesterase" evidence="1">
    <location>
        <begin position="166"/>
        <end position="193"/>
    </location>
</feature>
<dbReference type="InterPro" id="IPR001736">
    <property type="entry name" value="PLipase_D/transphosphatidylase"/>
</dbReference>
<evidence type="ECO:0000259" key="1">
    <source>
        <dbReference type="PROSITE" id="PS50035"/>
    </source>
</evidence>
<dbReference type="Gene3D" id="3.30.870.10">
    <property type="entry name" value="Endonuclease Chain A"/>
    <property type="match status" value="2"/>
</dbReference>
<organism evidence="2 3">
    <name type="scientific">Acinetobacter seifertii</name>
    <dbReference type="NCBI Taxonomy" id="1530123"/>
    <lineage>
        <taxon>Bacteria</taxon>
        <taxon>Pseudomonadati</taxon>
        <taxon>Pseudomonadota</taxon>
        <taxon>Gammaproteobacteria</taxon>
        <taxon>Moraxellales</taxon>
        <taxon>Moraxellaceae</taxon>
        <taxon>Acinetobacter</taxon>
        <taxon>Acinetobacter calcoaceticus/baumannii complex</taxon>
    </lineage>
</organism>
<dbReference type="PROSITE" id="PS50035">
    <property type="entry name" value="PLD"/>
    <property type="match status" value="2"/>
</dbReference>